<keyword evidence="1" id="KW-0805">Transcription regulation</keyword>
<evidence type="ECO:0000313" key="5">
    <source>
        <dbReference type="EMBL" id="MFC0395601.1"/>
    </source>
</evidence>
<keyword evidence="6" id="KW-1185">Reference proteome</keyword>
<dbReference type="InterPro" id="IPR003313">
    <property type="entry name" value="AraC-bd"/>
</dbReference>
<dbReference type="PANTHER" id="PTHR43280:SF2">
    <property type="entry name" value="HTH-TYPE TRANSCRIPTIONAL REGULATOR EXSA"/>
    <property type="match status" value="1"/>
</dbReference>
<evidence type="ECO:0000313" key="6">
    <source>
        <dbReference type="Proteomes" id="UP001589818"/>
    </source>
</evidence>
<dbReference type="Proteomes" id="UP001589818">
    <property type="component" value="Unassembled WGS sequence"/>
</dbReference>
<dbReference type="Pfam" id="PF12833">
    <property type="entry name" value="HTH_18"/>
    <property type="match status" value="1"/>
</dbReference>
<dbReference type="InterPro" id="IPR037923">
    <property type="entry name" value="HTH-like"/>
</dbReference>
<dbReference type="InterPro" id="IPR018062">
    <property type="entry name" value="HTH_AraC-typ_CS"/>
</dbReference>
<dbReference type="SUPFAM" id="SSF46689">
    <property type="entry name" value="Homeodomain-like"/>
    <property type="match status" value="2"/>
</dbReference>
<dbReference type="PROSITE" id="PS01124">
    <property type="entry name" value="HTH_ARAC_FAMILY_2"/>
    <property type="match status" value="1"/>
</dbReference>
<dbReference type="Pfam" id="PF02311">
    <property type="entry name" value="AraC_binding"/>
    <property type="match status" value="1"/>
</dbReference>
<dbReference type="Gene3D" id="2.60.120.10">
    <property type="entry name" value="Jelly Rolls"/>
    <property type="match status" value="1"/>
</dbReference>
<organism evidence="5 6">
    <name type="scientific">Paenibacillus mendelii</name>
    <dbReference type="NCBI Taxonomy" id="206163"/>
    <lineage>
        <taxon>Bacteria</taxon>
        <taxon>Bacillati</taxon>
        <taxon>Bacillota</taxon>
        <taxon>Bacilli</taxon>
        <taxon>Bacillales</taxon>
        <taxon>Paenibacillaceae</taxon>
        <taxon>Paenibacillus</taxon>
    </lineage>
</organism>
<feature type="domain" description="HTH araC/xylS-type" evidence="4">
    <location>
        <begin position="165"/>
        <end position="263"/>
    </location>
</feature>
<dbReference type="InterPro" id="IPR014710">
    <property type="entry name" value="RmlC-like_jellyroll"/>
</dbReference>
<gene>
    <name evidence="5" type="ORF">ACFFJ8_30055</name>
</gene>
<dbReference type="PANTHER" id="PTHR43280">
    <property type="entry name" value="ARAC-FAMILY TRANSCRIPTIONAL REGULATOR"/>
    <property type="match status" value="1"/>
</dbReference>
<evidence type="ECO:0000256" key="2">
    <source>
        <dbReference type="ARBA" id="ARBA00023125"/>
    </source>
</evidence>
<dbReference type="PROSITE" id="PS00041">
    <property type="entry name" value="HTH_ARAC_FAMILY_1"/>
    <property type="match status" value="1"/>
</dbReference>
<proteinExistence type="predicted"/>
<evidence type="ECO:0000259" key="4">
    <source>
        <dbReference type="PROSITE" id="PS01124"/>
    </source>
</evidence>
<dbReference type="EMBL" id="JBHLVF010000041">
    <property type="protein sequence ID" value="MFC0395601.1"/>
    <property type="molecule type" value="Genomic_DNA"/>
</dbReference>
<dbReference type="SMART" id="SM00342">
    <property type="entry name" value="HTH_ARAC"/>
    <property type="match status" value="1"/>
</dbReference>
<evidence type="ECO:0000256" key="1">
    <source>
        <dbReference type="ARBA" id="ARBA00023015"/>
    </source>
</evidence>
<evidence type="ECO:0000256" key="3">
    <source>
        <dbReference type="ARBA" id="ARBA00023163"/>
    </source>
</evidence>
<sequence length="271" mass="30915">MLLNQTAIPFDAISAAAAGSIVYPPGGRFGPRIQQDIQLVMLYTGEMIVTIDGRELRVQPGHVVLLKPGHEESFVFSRTEETWHRWIAVHVPRLEDETRERLFTLPEYLPLTEGMNRLTDLMLQMQRQALPTDPVLLSLGLAALHLYPNESTQVLLQKEKHPAVYAALSWIHEHYAEDVTLKDISNHACLSSEHLVRLFNQFEQTTPIHYLWQYRVDRSVELLTNTGLNVTEIAHRCGFKTSHHLARLIKQSTGRTASEIRLLSWSGLRKA</sequence>
<protein>
    <submittedName>
        <fullName evidence="5">Helix-turn-helix domain-containing protein</fullName>
    </submittedName>
</protein>
<keyword evidence="2" id="KW-0238">DNA-binding</keyword>
<dbReference type="RefSeq" id="WP_204816683.1">
    <property type="nucleotide sequence ID" value="NZ_JANHOF010000001.1"/>
</dbReference>
<reference evidence="5 6" key="1">
    <citation type="submission" date="2024-09" db="EMBL/GenBank/DDBJ databases">
        <authorList>
            <person name="Sun Q."/>
            <person name="Mori K."/>
        </authorList>
    </citation>
    <scope>NUCLEOTIDE SEQUENCE [LARGE SCALE GENOMIC DNA]</scope>
    <source>
        <strain evidence="5 6">CCM 4839</strain>
    </source>
</reference>
<dbReference type="Gene3D" id="1.10.10.60">
    <property type="entry name" value="Homeodomain-like"/>
    <property type="match status" value="2"/>
</dbReference>
<name>A0ABV6JI64_9BACL</name>
<dbReference type="InterPro" id="IPR018060">
    <property type="entry name" value="HTH_AraC"/>
</dbReference>
<dbReference type="InterPro" id="IPR009057">
    <property type="entry name" value="Homeodomain-like_sf"/>
</dbReference>
<dbReference type="SUPFAM" id="SSF51215">
    <property type="entry name" value="Regulatory protein AraC"/>
    <property type="match status" value="1"/>
</dbReference>
<accession>A0ABV6JI64</accession>
<comment type="caution">
    <text evidence="5">The sequence shown here is derived from an EMBL/GenBank/DDBJ whole genome shotgun (WGS) entry which is preliminary data.</text>
</comment>
<keyword evidence="3" id="KW-0804">Transcription</keyword>